<dbReference type="KEGG" id="cna:AB433_03660"/>
<sequence length="149" mass="15946">MTEPVTFSDSTPRFAIPMLYVAQAQKEISLNEAHSRIDALLHPVVEGMLSAEPSAPENGQSWIVGPDGSDAFSGRSDCLASFQEGQWQFFEPRAGMTVFDLSTGLSTMFFNGWMQPVTVSEPAGGPVVDQQARDAIAGILAALKIAGLQ</sequence>
<dbReference type="Pfam" id="PF10983">
    <property type="entry name" value="DUF2793"/>
    <property type="match status" value="1"/>
</dbReference>
<gene>
    <name evidence="1" type="ORF">AB433_03660</name>
</gene>
<protein>
    <submittedName>
        <fullName evidence="1">Uncharacterized protein</fullName>
    </submittedName>
</protein>
<dbReference type="EMBL" id="CP011770">
    <property type="protein sequence ID" value="AKM09277.1"/>
    <property type="molecule type" value="Genomic_DNA"/>
</dbReference>
<dbReference type="AlphaFoldDB" id="A0A0G3XDL2"/>
<organism evidence="1 2">
    <name type="scientific">Croceicoccus naphthovorans</name>
    <dbReference type="NCBI Taxonomy" id="1348774"/>
    <lineage>
        <taxon>Bacteria</taxon>
        <taxon>Pseudomonadati</taxon>
        <taxon>Pseudomonadota</taxon>
        <taxon>Alphaproteobacteria</taxon>
        <taxon>Sphingomonadales</taxon>
        <taxon>Erythrobacteraceae</taxon>
        <taxon>Croceicoccus</taxon>
    </lineage>
</organism>
<keyword evidence="2" id="KW-1185">Reference proteome</keyword>
<proteinExistence type="predicted"/>
<name>A0A0G3XDL2_9SPHN</name>
<dbReference type="PATRIC" id="fig|1348774.3.peg.762"/>
<dbReference type="STRING" id="1348774.AB433_03660"/>
<evidence type="ECO:0000313" key="2">
    <source>
        <dbReference type="Proteomes" id="UP000035287"/>
    </source>
</evidence>
<dbReference type="InterPro" id="IPR021251">
    <property type="entry name" value="DUF2793"/>
</dbReference>
<dbReference type="RefSeq" id="WP_047819967.1">
    <property type="nucleotide sequence ID" value="NZ_CP011770.1"/>
</dbReference>
<dbReference type="OrthoDB" id="564699at2"/>
<dbReference type="Proteomes" id="UP000035287">
    <property type="component" value="Chromosome"/>
</dbReference>
<reference evidence="1 2" key="1">
    <citation type="submission" date="2015-06" db="EMBL/GenBank/DDBJ databases">
        <authorList>
            <person name="Zeng Y."/>
            <person name="Huang Y."/>
        </authorList>
    </citation>
    <scope>NUCLEOTIDE SEQUENCE [LARGE SCALE GENOMIC DNA]</scope>
    <source>
        <strain evidence="1 2">PQ-2</strain>
    </source>
</reference>
<accession>A0A0G3XDL2</accession>
<evidence type="ECO:0000313" key="1">
    <source>
        <dbReference type="EMBL" id="AKM09277.1"/>
    </source>
</evidence>